<dbReference type="Pfam" id="PF08862">
    <property type="entry name" value="DUF1829"/>
    <property type="match status" value="1"/>
</dbReference>
<dbReference type="RefSeq" id="WP_230752580.1">
    <property type="nucleotide sequence ID" value="NZ_JAINWA010000001.1"/>
</dbReference>
<proteinExistence type="predicted"/>
<dbReference type="InterPro" id="IPR014961">
    <property type="entry name" value="DUF1829"/>
</dbReference>
<dbReference type="Proteomes" id="UP001198163">
    <property type="component" value="Unassembled WGS sequence"/>
</dbReference>
<dbReference type="InterPro" id="IPR014960">
    <property type="entry name" value="DUF1828"/>
</dbReference>
<dbReference type="AlphaFoldDB" id="A0AAE3JHW6"/>
<protein>
    <submittedName>
        <fullName evidence="3">DUF1829 domain-containing protein</fullName>
    </submittedName>
</protein>
<name>A0AAE3JHW6_9SPIR</name>
<feature type="domain" description="DUF1829" evidence="2">
    <location>
        <begin position="152"/>
        <end position="236"/>
    </location>
</feature>
<evidence type="ECO:0000259" key="2">
    <source>
        <dbReference type="Pfam" id="PF08862"/>
    </source>
</evidence>
<gene>
    <name evidence="3" type="ORF">K7J14_02245</name>
</gene>
<keyword evidence="4" id="KW-1185">Reference proteome</keyword>
<evidence type="ECO:0000313" key="4">
    <source>
        <dbReference type="Proteomes" id="UP001198163"/>
    </source>
</evidence>
<evidence type="ECO:0000259" key="1">
    <source>
        <dbReference type="Pfam" id="PF08861"/>
    </source>
</evidence>
<reference evidence="3" key="1">
    <citation type="submission" date="2021-08" db="EMBL/GenBank/DDBJ databases">
        <title>Comparative analyses of Brucepasteria parasyntrophica and Teretinema zuelzerae.</title>
        <authorList>
            <person name="Song Y."/>
            <person name="Brune A."/>
        </authorList>
    </citation>
    <scope>NUCLEOTIDE SEQUENCE</scope>
    <source>
        <strain evidence="3">DSM 1903</strain>
    </source>
</reference>
<comment type="caution">
    <text evidence="3">The sequence shown here is derived from an EMBL/GenBank/DDBJ whole genome shotgun (WGS) entry which is preliminary data.</text>
</comment>
<feature type="domain" description="DUF1828" evidence="1">
    <location>
        <begin position="26"/>
        <end position="113"/>
    </location>
</feature>
<dbReference type="Pfam" id="PF08861">
    <property type="entry name" value="DUF1828"/>
    <property type="match status" value="1"/>
</dbReference>
<accession>A0AAE3JHW6</accession>
<organism evidence="3 4">
    <name type="scientific">Teretinema zuelzerae</name>
    <dbReference type="NCBI Taxonomy" id="156"/>
    <lineage>
        <taxon>Bacteria</taxon>
        <taxon>Pseudomonadati</taxon>
        <taxon>Spirochaetota</taxon>
        <taxon>Spirochaetia</taxon>
        <taxon>Spirochaetales</taxon>
        <taxon>Treponemataceae</taxon>
        <taxon>Teretinema</taxon>
    </lineage>
</organism>
<dbReference type="EMBL" id="JAINWA010000001">
    <property type="protein sequence ID" value="MCD1653518.1"/>
    <property type="molecule type" value="Genomic_DNA"/>
</dbReference>
<evidence type="ECO:0000313" key="3">
    <source>
        <dbReference type="EMBL" id="MCD1653518.1"/>
    </source>
</evidence>
<sequence>MINNLLDNYQIWLKDNFIVNDNEIITPFTDSHNDLIHFRIDTSADTMVITDDGYTVSNLNISGFNFTESRQYLFESILKINGLFVDDHDALKMILRNESVGIQMHNYINALKEIGNLLVLSQQNIRNYFREDVEHFFQEKNIPFSKNVRRKGKSGLDHYFDFQLDKTPMKPERIIRVIGSTDTKSVQSLLFSWNDINIRNDLQLVTFINDKLRPLSDKMEKAFNQYNVIPVEWKKRELALNILSA</sequence>